<evidence type="ECO:0000256" key="9">
    <source>
        <dbReference type="ARBA" id="ARBA00023125"/>
    </source>
</evidence>
<keyword evidence="6 12" id="KW-0547">Nucleotide-binding</keyword>
<keyword evidence="11 12" id="KW-0742">SOS response</keyword>
<dbReference type="GO" id="GO:0003697">
    <property type="term" value="F:single-stranded DNA binding"/>
    <property type="evidence" value="ECO:0007669"/>
    <property type="project" value="UniProtKB-UniRule"/>
</dbReference>
<accession>A0A0U2MVV4</accession>
<evidence type="ECO:0000313" key="15">
    <source>
        <dbReference type="EMBL" id="ALS36579.1"/>
    </source>
</evidence>
<feature type="binding site" evidence="12">
    <location>
        <begin position="30"/>
        <end position="37"/>
    </location>
    <ligand>
        <name>ATP</name>
        <dbReference type="ChEBI" id="CHEBI:30616"/>
    </ligand>
</feature>
<sequence length="375" mass="43403">MRLNKIEVQHYRNYDGLTLDFPKTLNIFLGENAQGKTNLLESIYVLAMTRSHRTSNEKELVHWDSDSARISGVIEKKTGTVPLEIIISNKGRKTKVNHIEQKRLSSYIGQLNVILFAPEDLSLVKGSPQLRRKFIDMELGQVNPIYLYDLVQYQSVLKQRNQYLKQLAEKKQSDHIYLDILTEQLAEFGGKVLFARLEFIKKLEHWANLLHKKISHEKEELAIDYFSSIPLDKENFSLEEIQKQLLQSLLDSRKRELFKANTFLGPHRDDLIFNVNGQNVQTYGSQGQQRTTALSVKLAEIDLMYSETGEYPVLLLDDVMSELDNERQLHLLETIEGKVQTFLTTTSLDHLNNKLTVEPDIFYVHQGEIEREATI</sequence>
<keyword evidence="8 12" id="KW-0067">ATP-binding</keyword>
<keyword evidence="5 12" id="KW-0235">DNA replication</keyword>
<dbReference type="GO" id="GO:0005524">
    <property type="term" value="F:ATP binding"/>
    <property type="evidence" value="ECO:0007669"/>
    <property type="project" value="UniProtKB-UniRule"/>
</dbReference>
<dbReference type="InterPro" id="IPR042174">
    <property type="entry name" value="RecF_2"/>
</dbReference>
<organism evidence="15 16">
    <name type="scientific">Enterococcus rotai</name>
    <dbReference type="NCBI Taxonomy" id="118060"/>
    <lineage>
        <taxon>Bacteria</taxon>
        <taxon>Bacillati</taxon>
        <taxon>Bacillota</taxon>
        <taxon>Bacilli</taxon>
        <taxon>Lactobacillales</taxon>
        <taxon>Enterococcaceae</taxon>
        <taxon>Enterococcus</taxon>
    </lineage>
</organism>
<dbReference type="GO" id="GO:0005737">
    <property type="term" value="C:cytoplasm"/>
    <property type="evidence" value="ECO:0007669"/>
    <property type="project" value="UniProtKB-SubCell"/>
</dbReference>
<evidence type="ECO:0000256" key="7">
    <source>
        <dbReference type="ARBA" id="ARBA00022763"/>
    </source>
</evidence>
<dbReference type="KEGG" id="erx:ATZ35_05205"/>
<dbReference type="Proteomes" id="UP000067523">
    <property type="component" value="Chromosome"/>
</dbReference>
<dbReference type="InterPro" id="IPR001238">
    <property type="entry name" value="DNA-binding_RecF"/>
</dbReference>
<comment type="similarity">
    <text evidence="2 12 13">Belongs to the RecF family.</text>
</comment>
<dbReference type="NCBIfam" id="TIGR00611">
    <property type="entry name" value="recf"/>
    <property type="match status" value="1"/>
</dbReference>
<dbReference type="GO" id="GO:0009432">
    <property type="term" value="P:SOS response"/>
    <property type="evidence" value="ECO:0007669"/>
    <property type="project" value="UniProtKB-UniRule"/>
</dbReference>
<dbReference type="GO" id="GO:0000731">
    <property type="term" value="P:DNA synthesis involved in DNA repair"/>
    <property type="evidence" value="ECO:0007669"/>
    <property type="project" value="TreeGrafter"/>
</dbReference>
<dbReference type="GO" id="GO:0006260">
    <property type="term" value="P:DNA replication"/>
    <property type="evidence" value="ECO:0007669"/>
    <property type="project" value="UniProtKB-UniRule"/>
</dbReference>
<reference evidence="16" key="1">
    <citation type="submission" date="2015-12" db="EMBL/GenBank/DDBJ databases">
        <authorList>
            <person name="Lauer A."/>
            <person name="Humrighouse B."/>
            <person name="Loparev V."/>
            <person name="Shewmaker P.L."/>
            <person name="Whitney A.M."/>
            <person name="McLaughlin R.W."/>
        </authorList>
    </citation>
    <scope>NUCLEOTIDE SEQUENCE [LARGE SCALE GENOMIC DNA]</scope>
    <source>
        <strain evidence="16">LMG 26678</strain>
    </source>
</reference>
<evidence type="ECO:0000256" key="4">
    <source>
        <dbReference type="ARBA" id="ARBA00022490"/>
    </source>
</evidence>
<evidence type="ECO:0000256" key="5">
    <source>
        <dbReference type="ARBA" id="ARBA00022705"/>
    </source>
</evidence>
<evidence type="ECO:0000313" key="16">
    <source>
        <dbReference type="Proteomes" id="UP000067523"/>
    </source>
</evidence>
<evidence type="ECO:0000256" key="3">
    <source>
        <dbReference type="ARBA" id="ARBA00020170"/>
    </source>
</evidence>
<dbReference type="AlphaFoldDB" id="A0A0U2MVV4"/>
<dbReference type="HAMAP" id="MF_00365">
    <property type="entry name" value="RecF"/>
    <property type="match status" value="1"/>
</dbReference>
<dbReference type="GO" id="GO:0006302">
    <property type="term" value="P:double-strand break repair"/>
    <property type="evidence" value="ECO:0007669"/>
    <property type="project" value="TreeGrafter"/>
</dbReference>
<evidence type="ECO:0000256" key="13">
    <source>
        <dbReference type="RuleBase" id="RU000578"/>
    </source>
</evidence>
<proteinExistence type="inferred from homology"/>
<dbReference type="InterPro" id="IPR003395">
    <property type="entry name" value="RecF/RecN/SMC_N"/>
</dbReference>
<evidence type="ECO:0000256" key="11">
    <source>
        <dbReference type="ARBA" id="ARBA00023236"/>
    </source>
</evidence>
<evidence type="ECO:0000256" key="10">
    <source>
        <dbReference type="ARBA" id="ARBA00023204"/>
    </source>
</evidence>
<dbReference type="SUPFAM" id="SSF52540">
    <property type="entry name" value="P-loop containing nucleoside triphosphate hydrolases"/>
    <property type="match status" value="1"/>
</dbReference>
<dbReference type="InterPro" id="IPR018078">
    <property type="entry name" value="DNA-binding_RecF_CS"/>
</dbReference>
<keyword evidence="10 12" id="KW-0234">DNA repair</keyword>
<evidence type="ECO:0000256" key="1">
    <source>
        <dbReference type="ARBA" id="ARBA00004496"/>
    </source>
</evidence>
<evidence type="ECO:0000256" key="6">
    <source>
        <dbReference type="ARBA" id="ARBA00022741"/>
    </source>
</evidence>
<dbReference type="PANTHER" id="PTHR32182:SF0">
    <property type="entry name" value="DNA REPLICATION AND REPAIR PROTEIN RECF"/>
    <property type="match status" value="1"/>
</dbReference>
<comment type="subcellular location">
    <subcellularLocation>
        <location evidence="1 12 13">Cytoplasm</location>
    </subcellularLocation>
</comment>
<dbReference type="EMBL" id="CP013655">
    <property type="protein sequence ID" value="ALS36579.1"/>
    <property type="molecule type" value="Genomic_DNA"/>
</dbReference>
<evidence type="ECO:0000259" key="14">
    <source>
        <dbReference type="Pfam" id="PF02463"/>
    </source>
</evidence>
<dbReference type="RefSeq" id="WP_086445378.1">
    <property type="nucleotide sequence ID" value="NZ_CP013655.1"/>
</dbReference>
<evidence type="ECO:0000256" key="8">
    <source>
        <dbReference type="ARBA" id="ARBA00022840"/>
    </source>
</evidence>
<evidence type="ECO:0000256" key="12">
    <source>
        <dbReference type="HAMAP-Rule" id="MF_00365"/>
    </source>
</evidence>
<feature type="domain" description="RecF/RecN/SMC N-terminal" evidence="14">
    <location>
        <begin position="3"/>
        <end position="353"/>
    </location>
</feature>
<dbReference type="Gene3D" id="1.20.1050.90">
    <property type="entry name" value="RecF/RecN/SMC, N-terminal domain"/>
    <property type="match status" value="1"/>
</dbReference>
<dbReference type="PROSITE" id="PS00617">
    <property type="entry name" value="RECF_1"/>
    <property type="match status" value="1"/>
</dbReference>
<dbReference type="Pfam" id="PF02463">
    <property type="entry name" value="SMC_N"/>
    <property type="match status" value="1"/>
</dbReference>
<gene>
    <name evidence="12" type="primary">recF</name>
    <name evidence="15" type="ORF">ATZ35_05205</name>
</gene>
<keyword evidence="7 12" id="KW-0227">DNA damage</keyword>
<dbReference type="CDD" id="cd03242">
    <property type="entry name" value="ABC_RecF"/>
    <property type="match status" value="1"/>
</dbReference>
<protein>
    <recommendedName>
        <fullName evidence="3 12">DNA replication and repair protein RecF</fullName>
    </recommendedName>
</protein>
<dbReference type="Gene3D" id="3.40.50.300">
    <property type="entry name" value="P-loop containing nucleotide triphosphate hydrolases"/>
    <property type="match status" value="1"/>
</dbReference>
<dbReference type="PANTHER" id="PTHR32182">
    <property type="entry name" value="DNA REPLICATION AND REPAIR PROTEIN RECF"/>
    <property type="match status" value="1"/>
</dbReference>
<comment type="function">
    <text evidence="12 13">The RecF protein is involved in DNA metabolism; it is required for DNA replication and normal SOS inducibility. RecF binds preferentially to single-stranded, linear DNA. It also seems to bind ATP.</text>
</comment>
<evidence type="ECO:0000256" key="2">
    <source>
        <dbReference type="ARBA" id="ARBA00008016"/>
    </source>
</evidence>
<keyword evidence="9 12" id="KW-0238">DNA-binding</keyword>
<dbReference type="STRING" id="118060.ATZ35_05205"/>
<dbReference type="PROSITE" id="PS00618">
    <property type="entry name" value="RECF_2"/>
    <property type="match status" value="1"/>
</dbReference>
<keyword evidence="4 12" id="KW-0963">Cytoplasm</keyword>
<name>A0A0U2MVV4_9ENTE</name>
<dbReference type="FunFam" id="1.20.1050.90:FF:000002">
    <property type="entry name" value="DNA replication and repair protein RecF"/>
    <property type="match status" value="1"/>
</dbReference>
<keyword evidence="16" id="KW-1185">Reference proteome</keyword>
<dbReference type="InterPro" id="IPR027417">
    <property type="entry name" value="P-loop_NTPase"/>
</dbReference>